<reference evidence="1" key="1">
    <citation type="submission" date="2024-06" db="EMBL/GenBank/DDBJ databases">
        <authorList>
            <person name="Liu X."/>
            <person name="Lenzi L."/>
            <person name="Haldenby T S."/>
            <person name="Uol C."/>
        </authorList>
    </citation>
    <scope>NUCLEOTIDE SEQUENCE</scope>
</reference>
<sequence>MLSPILFLLFINEDFSQSIYALADDAILRRYFFKSARCTSHYIGGGRICVCSVSVRTQHICQRRFSEFVFFSAEKTWIFPLSPRSDIYPLILTLILSLLLRLPDYASRVFHLPQIRLVRTMCVWDNQKDWFSFASASFLHLTSPSLFVIRKAVDRTCI</sequence>
<proteinExistence type="predicted"/>
<evidence type="ECO:0000313" key="2">
    <source>
        <dbReference type="Proteomes" id="UP001497525"/>
    </source>
</evidence>
<gene>
    <name evidence="1" type="ORF">CDAUBV1_LOCUS5079</name>
</gene>
<protein>
    <recommendedName>
        <fullName evidence="3">Secreted protein</fullName>
    </recommendedName>
</protein>
<evidence type="ECO:0008006" key="3">
    <source>
        <dbReference type="Google" id="ProtNLM"/>
    </source>
</evidence>
<dbReference type="AlphaFoldDB" id="A0AAV2TA86"/>
<evidence type="ECO:0000313" key="1">
    <source>
        <dbReference type="EMBL" id="CAL5132238.1"/>
    </source>
</evidence>
<name>A0AAV2TA86_CALDB</name>
<dbReference type="Proteomes" id="UP001497525">
    <property type="component" value="Unassembled WGS sequence"/>
</dbReference>
<comment type="caution">
    <text evidence="1">The sequence shown here is derived from an EMBL/GenBank/DDBJ whole genome shotgun (WGS) entry which is preliminary data.</text>
</comment>
<accession>A0AAV2TA86</accession>
<dbReference type="EMBL" id="CAXLJL010000123">
    <property type="protein sequence ID" value="CAL5132238.1"/>
    <property type="molecule type" value="Genomic_DNA"/>
</dbReference>
<organism evidence="1 2">
    <name type="scientific">Calicophoron daubneyi</name>
    <name type="common">Rumen fluke</name>
    <name type="synonym">Paramphistomum daubneyi</name>
    <dbReference type="NCBI Taxonomy" id="300641"/>
    <lineage>
        <taxon>Eukaryota</taxon>
        <taxon>Metazoa</taxon>
        <taxon>Spiralia</taxon>
        <taxon>Lophotrochozoa</taxon>
        <taxon>Platyhelminthes</taxon>
        <taxon>Trematoda</taxon>
        <taxon>Digenea</taxon>
        <taxon>Plagiorchiida</taxon>
        <taxon>Pronocephalata</taxon>
        <taxon>Paramphistomoidea</taxon>
        <taxon>Paramphistomidae</taxon>
        <taxon>Calicophoron</taxon>
    </lineage>
</organism>